<feature type="coiled-coil region" evidence="1">
    <location>
        <begin position="61"/>
        <end position="95"/>
    </location>
</feature>
<keyword evidence="3" id="KW-0132">Cell division</keyword>
<dbReference type="InterPro" id="IPR039076">
    <property type="entry name" value="DivIC"/>
</dbReference>
<dbReference type="Pfam" id="PF04977">
    <property type="entry name" value="DivIC"/>
    <property type="match status" value="1"/>
</dbReference>
<dbReference type="PANTHER" id="PTHR40027:SF1">
    <property type="entry name" value="CELL DIVISION PROTEIN DIVIC"/>
    <property type="match status" value="1"/>
</dbReference>
<evidence type="ECO:0000313" key="3">
    <source>
        <dbReference type="EMBL" id="PWU67820.1"/>
    </source>
</evidence>
<dbReference type="RefSeq" id="WP_054861455.1">
    <property type="nucleotide sequence ID" value="NZ_JAJUIE010000017.1"/>
</dbReference>
<dbReference type="OrthoDB" id="2991180at2"/>
<keyword evidence="2" id="KW-0812">Transmembrane</keyword>
<feature type="transmembrane region" description="Helical" evidence="2">
    <location>
        <begin position="32"/>
        <end position="55"/>
    </location>
</feature>
<keyword evidence="2" id="KW-1133">Transmembrane helix</keyword>
<dbReference type="PANTHER" id="PTHR40027">
    <property type="entry name" value="CELL DIVISION PROTEIN DIVIC"/>
    <property type="match status" value="1"/>
</dbReference>
<evidence type="ECO:0000256" key="1">
    <source>
        <dbReference type="SAM" id="Coils"/>
    </source>
</evidence>
<evidence type="ECO:0000313" key="4">
    <source>
        <dbReference type="Proteomes" id="UP000245624"/>
    </source>
</evidence>
<comment type="caution">
    <text evidence="3">The sequence shown here is derived from an EMBL/GenBank/DDBJ whole genome shotgun (WGS) entry which is preliminary data.</text>
</comment>
<dbReference type="AlphaFoldDB" id="A0A317KYK7"/>
<keyword evidence="4" id="KW-1185">Reference proteome</keyword>
<sequence>MAKSSNVSRINEAYIEQHDAYIRRQKQRKKRLFRRLALFGLVVMITIVCVTTYHIKQRVKYNELQAEYTEKSDQLASLEKEEKKLTQEIKLLNDEEYLLQIAKTNYFFTEEGEIVFKLPEEESSY</sequence>
<keyword evidence="3" id="KW-0131">Cell cycle</keyword>
<name>A0A317KYK7_9BACI</name>
<reference evidence="3 4" key="1">
    <citation type="submission" date="2018-05" db="EMBL/GenBank/DDBJ databases">
        <title>Genomic analysis of Gracilibacillus dipsosauri DD1 reveals novel features of a salt-tolerant amylase.</title>
        <authorList>
            <person name="Deutch C.E."/>
            <person name="Yang S."/>
        </authorList>
    </citation>
    <scope>NUCLEOTIDE SEQUENCE [LARGE SCALE GENOMIC DNA]</scope>
    <source>
        <strain evidence="3 4">DD1</strain>
    </source>
</reference>
<evidence type="ECO:0000256" key="2">
    <source>
        <dbReference type="SAM" id="Phobius"/>
    </source>
</evidence>
<dbReference type="EMBL" id="QGTD01000012">
    <property type="protein sequence ID" value="PWU67820.1"/>
    <property type="molecule type" value="Genomic_DNA"/>
</dbReference>
<keyword evidence="1" id="KW-0175">Coiled coil</keyword>
<protein>
    <submittedName>
        <fullName evidence="3">Cell division protein</fullName>
    </submittedName>
</protein>
<dbReference type="InterPro" id="IPR007060">
    <property type="entry name" value="FtsL/DivIC"/>
</dbReference>
<dbReference type="Proteomes" id="UP000245624">
    <property type="component" value="Unassembled WGS sequence"/>
</dbReference>
<proteinExistence type="predicted"/>
<accession>A0A317KYK7</accession>
<gene>
    <name evidence="3" type="ORF">DLJ74_13500</name>
</gene>
<keyword evidence="2" id="KW-0472">Membrane</keyword>
<organism evidence="3 4">
    <name type="scientific">Gracilibacillus dipsosauri</name>
    <dbReference type="NCBI Taxonomy" id="178340"/>
    <lineage>
        <taxon>Bacteria</taxon>
        <taxon>Bacillati</taxon>
        <taxon>Bacillota</taxon>
        <taxon>Bacilli</taxon>
        <taxon>Bacillales</taxon>
        <taxon>Bacillaceae</taxon>
        <taxon>Gracilibacillus</taxon>
    </lineage>
</organism>
<dbReference type="GO" id="GO:0051301">
    <property type="term" value="P:cell division"/>
    <property type="evidence" value="ECO:0007669"/>
    <property type="project" value="UniProtKB-KW"/>
</dbReference>